<feature type="chain" id="PRO_5026910499" evidence="2">
    <location>
        <begin position="24"/>
        <end position="213"/>
    </location>
</feature>
<evidence type="ECO:0000313" key="3">
    <source>
        <dbReference type="EMBL" id="NER11842.1"/>
    </source>
</evidence>
<proteinExistence type="predicted"/>
<accession>A0A6P0UGT1</accession>
<organism evidence="3 4">
    <name type="scientific">Leptobacterium flavescens</name>
    <dbReference type="NCBI Taxonomy" id="472055"/>
    <lineage>
        <taxon>Bacteria</taxon>
        <taxon>Pseudomonadati</taxon>
        <taxon>Bacteroidota</taxon>
        <taxon>Flavobacteriia</taxon>
        <taxon>Flavobacteriales</taxon>
        <taxon>Flavobacteriaceae</taxon>
        <taxon>Leptobacterium</taxon>
    </lineage>
</organism>
<keyword evidence="4" id="KW-1185">Reference proteome</keyword>
<evidence type="ECO:0000256" key="1">
    <source>
        <dbReference type="SAM" id="Coils"/>
    </source>
</evidence>
<evidence type="ECO:0000256" key="2">
    <source>
        <dbReference type="SAM" id="SignalP"/>
    </source>
</evidence>
<keyword evidence="2" id="KW-0732">Signal</keyword>
<protein>
    <submittedName>
        <fullName evidence="3">Uncharacterized protein</fullName>
    </submittedName>
</protein>
<keyword evidence="1" id="KW-0175">Coiled coil</keyword>
<comment type="caution">
    <text evidence="3">The sequence shown here is derived from an EMBL/GenBank/DDBJ whole genome shotgun (WGS) entry which is preliminary data.</text>
</comment>
<dbReference type="AlphaFoldDB" id="A0A6P0UGT1"/>
<dbReference type="EMBL" id="JAABOO010000001">
    <property type="protein sequence ID" value="NER11842.1"/>
    <property type="molecule type" value="Genomic_DNA"/>
</dbReference>
<dbReference type="Proteomes" id="UP000468581">
    <property type="component" value="Unassembled WGS sequence"/>
</dbReference>
<evidence type="ECO:0000313" key="4">
    <source>
        <dbReference type="Proteomes" id="UP000468581"/>
    </source>
</evidence>
<feature type="coiled-coil region" evidence="1">
    <location>
        <begin position="21"/>
        <end position="53"/>
    </location>
</feature>
<gene>
    <name evidence="3" type="ORF">GWK08_00160</name>
</gene>
<name>A0A6P0UGT1_9FLAO</name>
<feature type="signal peptide" evidence="2">
    <location>
        <begin position="1"/>
        <end position="23"/>
    </location>
</feature>
<reference evidence="3 4" key="1">
    <citation type="submission" date="2020-01" db="EMBL/GenBank/DDBJ databases">
        <title>Leptobacterium flavescens.</title>
        <authorList>
            <person name="Wang G."/>
        </authorList>
    </citation>
    <scope>NUCLEOTIDE SEQUENCE [LARGE SCALE GENOMIC DNA]</scope>
    <source>
        <strain evidence="3 4">KCTC 22160</strain>
    </source>
</reference>
<sequence>MKNIRLVLGIVCAVLMSSNTALAQERKLSEAQKEKAKVQLEQYFQDLKLSESQKISYENITKKYADQLKFIRNSELSRQEKLKEVRRISEAKNGEMKSVLSDTQYEVYRKFQEKQRQSLIDNSNGEFAEFTSKLNLSEAQKPRFIEISKRYADQMRNLQNSSKSRFGKYKEFKSIRKNKDAEMKRLLTADQFKTYKEIQKEVEKKVRENRKSK</sequence>
<dbReference type="RefSeq" id="WP_163604878.1">
    <property type="nucleotide sequence ID" value="NZ_JAABOO010000001.1"/>
</dbReference>